<feature type="region of interest" description="Disordered" evidence="1">
    <location>
        <begin position="183"/>
        <end position="211"/>
    </location>
</feature>
<reference evidence="2 3" key="1">
    <citation type="submission" date="2020-04" db="EMBL/GenBank/DDBJ databases">
        <title>Novel species.</title>
        <authorList>
            <person name="Teo W.F.A."/>
            <person name="Lipun K."/>
            <person name="Srisuk N."/>
            <person name="Duangmal K."/>
        </authorList>
    </citation>
    <scope>NUCLEOTIDE SEQUENCE [LARGE SCALE GENOMIC DNA]</scope>
    <source>
        <strain evidence="2 3">K13G38</strain>
    </source>
</reference>
<accession>A0ABX1J452</accession>
<dbReference type="Proteomes" id="UP000715441">
    <property type="component" value="Unassembled WGS sequence"/>
</dbReference>
<sequence length="211" mass="22875">MTETQAGARHKPSALELIAECVLRLRMTDPTDTRASLLAAWHGFGTAEAAGRMLREDNDEDAVLARNATPVFEAVAVLMRQAPSMPYTDFVVENVSGLVPEGYRPTDDSDQFDDPNVVADLSAAGQVRRGILALALELNTLLPEAAENAAAPDDRLACEHGTRLAYELSNCWEGKLSSYLNGGRDLIGDRKMPSAGAKPKQGKKKRTPKRK</sequence>
<keyword evidence="3" id="KW-1185">Reference proteome</keyword>
<feature type="compositionally biased region" description="Basic residues" evidence="1">
    <location>
        <begin position="200"/>
        <end position="211"/>
    </location>
</feature>
<comment type="caution">
    <text evidence="2">The sequence shown here is derived from an EMBL/GenBank/DDBJ whole genome shotgun (WGS) entry which is preliminary data.</text>
</comment>
<gene>
    <name evidence="2" type="ORF">HFP15_17020</name>
</gene>
<name>A0ABX1J452_9PSEU</name>
<evidence type="ECO:0000313" key="3">
    <source>
        <dbReference type="Proteomes" id="UP000715441"/>
    </source>
</evidence>
<protein>
    <submittedName>
        <fullName evidence="2">Uncharacterized protein</fullName>
    </submittedName>
</protein>
<organism evidence="2 3">
    <name type="scientific">Amycolatopsis acididurans</name>
    <dbReference type="NCBI Taxonomy" id="2724524"/>
    <lineage>
        <taxon>Bacteria</taxon>
        <taxon>Bacillati</taxon>
        <taxon>Actinomycetota</taxon>
        <taxon>Actinomycetes</taxon>
        <taxon>Pseudonocardiales</taxon>
        <taxon>Pseudonocardiaceae</taxon>
        <taxon>Amycolatopsis</taxon>
    </lineage>
</organism>
<evidence type="ECO:0000313" key="2">
    <source>
        <dbReference type="EMBL" id="NKQ54585.1"/>
    </source>
</evidence>
<proteinExistence type="predicted"/>
<evidence type="ECO:0000256" key="1">
    <source>
        <dbReference type="SAM" id="MobiDB-lite"/>
    </source>
</evidence>
<dbReference type="EMBL" id="JAAXLS010000010">
    <property type="protein sequence ID" value="NKQ54585.1"/>
    <property type="molecule type" value="Genomic_DNA"/>
</dbReference>
<dbReference type="RefSeq" id="WP_168516640.1">
    <property type="nucleotide sequence ID" value="NZ_JAAXLS010000010.1"/>
</dbReference>